<comment type="cofactor">
    <cofactor evidence="1">
        <name>Zn(2+)</name>
        <dbReference type="ChEBI" id="CHEBI:29105"/>
    </cofactor>
</comment>
<dbReference type="InterPro" id="IPR051607">
    <property type="entry name" value="Metallo-dep_hydrolases"/>
</dbReference>
<dbReference type="GO" id="GO:0019239">
    <property type="term" value="F:deaminase activity"/>
    <property type="evidence" value="ECO:0007669"/>
    <property type="project" value="TreeGrafter"/>
</dbReference>
<keyword evidence="4" id="KW-0862">Zinc</keyword>
<evidence type="ECO:0000313" key="7">
    <source>
        <dbReference type="EMBL" id="ACU69204.1"/>
    </source>
</evidence>
<dbReference type="PANTHER" id="PTHR11271">
    <property type="entry name" value="GUANINE DEAMINASE"/>
    <property type="match status" value="1"/>
</dbReference>
<dbReference type="InParanoid" id="C7QJ62"/>
<gene>
    <name evidence="7" type="ordered locus">Caci_0251</name>
</gene>
<accession>C7QJ62</accession>
<protein>
    <submittedName>
        <fullName evidence="7">Formiminoglutamate deiminase</fullName>
    </submittedName>
</protein>
<dbReference type="Pfam" id="PF01979">
    <property type="entry name" value="Amidohydro_1"/>
    <property type="match status" value="1"/>
</dbReference>
<dbReference type="InterPro" id="IPR010252">
    <property type="entry name" value="HutF"/>
</dbReference>
<keyword evidence="3" id="KW-0378">Hydrolase</keyword>
<dbReference type="Gene3D" id="3.20.20.140">
    <property type="entry name" value="Metal-dependent hydrolases"/>
    <property type="match status" value="1"/>
</dbReference>
<dbReference type="KEGG" id="cai:Caci_0251"/>
<evidence type="ECO:0000256" key="4">
    <source>
        <dbReference type="ARBA" id="ARBA00022833"/>
    </source>
</evidence>
<dbReference type="GO" id="GO:0005829">
    <property type="term" value="C:cytosol"/>
    <property type="evidence" value="ECO:0007669"/>
    <property type="project" value="TreeGrafter"/>
</dbReference>
<reference evidence="7 8" key="1">
    <citation type="journal article" date="2009" name="Stand. Genomic Sci.">
        <title>Complete genome sequence of Catenulispora acidiphila type strain (ID 139908).</title>
        <authorList>
            <person name="Copeland A."/>
            <person name="Lapidus A."/>
            <person name="Glavina Del Rio T."/>
            <person name="Nolan M."/>
            <person name="Lucas S."/>
            <person name="Chen F."/>
            <person name="Tice H."/>
            <person name="Cheng J.F."/>
            <person name="Bruce D."/>
            <person name="Goodwin L."/>
            <person name="Pitluck S."/>
            <person name="Mikhailova N."/>
            <person name="Pati A."/>
            <person name="Ivanova N."/>
            <person name="Mavromatis K."/>
            <person name="Chen A."/>
            <person name="Palaniappan K."/>
            <person name="Chain P."/>
            <person name="Land M."/>
            <person name="Hauser L."/>
            <person name="Chang Y.J."/>
            <person name="Jeffries C.D."/>
            <person name="Chertkov O."/>
            <person name="Brettin T."/>
            <person name="Detter J.C."/>
            <person name="Han C."/>
            <person name="Ali Z."/>
            <person name="Tindall B.J."/>
            <person name="Goker M."/>
            <person name="Bristow J."/>
            <person name="Eisen J.A."/>
            <person name="Markowitz V."/>
            <person name="Hugenholtz P."/>
            <person name="Kyrpides N.C."/>
            <person name="Klenk H.P."/>
        </authorList>
    </citation>
    <scope>NUCLEOTIDE SEQUENCE [LARGE SCALE GENOMIC DNA]</scope>
    <source>
        <strain evidence="8">DSM 44928 / JCM 14897 / NBRC 102108 / NRRL B-24433 / ID139908</strain>
    </source>
</reference>
<evidence type="ECO:0000259" key="6">
    <source>
        <dbReference type="Pfam" id="PF01979"/>
    </source>
</evidence>
<keyword evidence="2" id="KW-0479">Metal-binding</keyword>
<dbReference type="Proteomes" id="UP000000851">
    <property type="component" value="Chromosome"/>
</dbReference>
<evidence type="ECO:0000256" key="1">
    <source>
        <dbReference type="ARBA" id="ARBA00001947"/>
    </source>
</evidence>
<organism evidence="7 8">
    <name type="scientific">Catenulispora acidiphila (strain DSM 44928 / JCM 14897 / NBRC 102108 / NRRL B-24433 / ID139908)</name>
    <dbReference type="NCBI Taxonomy" id="479433"/>
    <lineage>
        <taxon>Bacteria</taxon>
        <taxon>Bacillati</taxon>
        <taxon>Actinomycetota</taxon>
        <taxon>Actinomycetes</taxon>
        <taxon>Catenulisporales</taxon>
        <taxon>Catenulisporaceae</taxon>
        <taxon>Catenulispora</taxon>
    </lineage>
</organism>
<dbReference type="STRING" id="479433.Caci_0251"/>
<dbReference type="EMBL" id="CP001700">
    <property type="protein sequence ID" value="ACU69204.1"/>
    <property type="molecule type" value="Genomic_DNA"/>
</dbReference>
<dbReference type="AlphaFoldDB" id="C7QJ62"/>
<evidence type="ECO:0000256" key="3">
    <source>
        <dbReference type="ARBA" id="ARBA00022801"/>
    </source>
</evidence>
<feature type="region of interest" description="Disordered" evidence="5">
    <location>
        <begin position="1"/>
        <end position="26"/>
    </location>
</feature>
<dbReference type="Gene3D" id="2.30.40.10">
    <property type="entry name" value="Urease, subunit C, domain 1"/>
    <property type="match status" value="1"/>
</dbReference>
<dbReference type="InterPro" id="IPR032466">
    <property type="entry name" value="Metal_Hydrolase"/>
</dbReference>
<dbReference type="GO" id="GO:0046872">
    <property type="term" value="F:metal ion binding"/>
    <property type="evidence" value="ECO:0007669"/>
    <property type="project" value="UniProtKB-KW"/>
</dbReference>
<dbReference type="InterPro" id="IPR011059">
    <property type="entry name" value="Metal-dep_hydrolase_composite"/>
</dbReference>
<keyword evidence="8" id="KW-1185">Reference proteome</keyword>
<sequence>MTSSENPQTATTIPATTPSPNGGAASAGADRRAFWCELAWINGEIKSKVLIEVAGGQISAVTCGVKPRPQNAEKLTGLTIPGLANVHSHAFHRALRGRTQIESGTFWTWRERMYAAAAHLDPDSYRELATAVFAEMALAGVTAVGEFHYVHHSPKGGLYQDPNAMGHALTEAAEAAGIRITLLDTCYLSGGFDNELNDVQRRFSDGDAGRWAERVEALRKAYAGSDTVRIGAAVHSVRAVPVDQLSPVVAFAAENEMPLHVHLSEQRAENDACLARHHKTPTELLHAHGALGPRTTAVHATHLSQMDIDLLGTSATAVCMCPTTERDLADGIGPAHAVHLAGSPVNLGTDSHAMIDLFEEARAVELDERLRTERRGHWLASELLQAATTDGHASLGWPTTGRLQPGTPADFTTIALDTVRLAGVQPAHAAESVIFAATAADVRHVVVAGKFTVRDHQHMLVDDVPGRLAATIGAIFK</sequence>
<dbReference type="SUPFAM" id="SSF51338">
    <property type="entry name" value="Composite domain of metallo-dependent hydrolases"/>
    <property type="match status" value="1"/>
</dbReference>
<name>C7QJ62_CATAD</name>
<dbReference type="eggNOG" id="COG0402">
    <property type="taxonomic scope" value="Bacteria"/>
</dbReference>
<proteinExistence type="predicted"/>
<evidence type="ECO:0000256" key="2">
    <source>
        <dbReference type="ARBA" id="ARBA00022723"/>
    </source>
</evidence>
<dbReference type="NCBIfam" id="TIGR02022">
    <property type="entry name" value="hutF"/>
    <property type="match status" value="1"/>
</dbReference>
<dbReference type="PANTHER" id="PTHR11271:SF48">
    <property type="entry name" value="AMIDOHYDROLASE-RELATED DOMAIN-CONTAINING PROTEIN"/>
    <property type="match status" value="1"/>
</dbReference>
<dbReference type="RefSeq" id="WP_012784499.1">
    <property type="nucleotide sequence ID" value="NC_013131.1"/>
</dbReference>
<dbReference type="SUPFAM" id="SSF51556">
    <property type="entry name" value="Metallo-dependent hydrolases"/>
    <property type="match status" value="1"/>
</dbReference>
<feature type="compositionally biased region" description="Low complexity" evidence="5">
    <location>
        <begin position="9"/>
        <end position="26"/>
    </location>
</feature>
<dbReference type="NCBIfam" id="NF006681">
    <property type="entry name" value="PRK09229.1-2"/>
    <property type="match status" value="1"/>
</dbReference>
<feature type="domain" description="Amidohydrolase-related" evidence="6">
    <location>
        <begin position="80"/>
        <end position="450"/>
    </location>
</feature>
<evidence type="ECO:0000256" key="5">
    <source>
        <dbReference type="SAM" id="MobiDB-lite"/>
    </source>
</evidence>
<evidence type="ECO:0000313" key="8">
    <source>
        <dbReference type="Proteomes" id="UP000000851"/>
    </source>
</evidence>
<dbReference type="InterPro" id="IPR006680">
    <property type="entry name" value="Amidohydro-rel"/>
</dbReference>
<dbReference type="HOGENOM" id="CLU_012358_3_1_11"/>